<keyword evidence="2" id="KW-1185">Reference proteome</keyword>
<evidence type="ECO:0000313" key="1">
    <source>
        <dbReference type="EMBL" id="TMS57494.1"/>
    </source>
</evidence>
<reference evidence="1" key="1">
    <citation type="submission" date="2019-05" db="EMBL/GenBank/DDBJ databases">
        <title>Revised genome assembly of Burkholderiaceae (previously Ralstonia) sp. PBA.</title>
        <authorList>
            <person name="Gan H.M."/>
        </authorList>
    </citation>
    <scope>NUCLEOTIDE SEQUENCE</scope>
    <source>
        <strain evidence="1">PBA</strain>
    </source>
</reference>
<protein>
    <submittedName>
        <fullName evidence="1">Uncharacterized protein</fullName>
    </submittedName>
</protein>
<proteinExistence type="predicted"/>
<dbReference type="EMBL" id="AKCV02000023">
    <property type="protein sequence ID" value="TMS57494.1"/>
    <property type="molecule type" value="Genomic_DNA"/>
</dbReference>
<dbReference type="Proteomes" id="UP000004277">
    <property type="component" value="Unassembled WGS sequence"/>
</dbReference>
<name>A0ACD3SMN1_9BURK</name>
<sequence length="262" mass="27699">MKIKSAGSVMALAAILTACGGSSHDPAATNGAAASQPATQYDASTLGAECLVLPAAGQKLQFSMYMNDVPASFYSADFKGVGPMSFEGADYQGIEIDAVSGFFYTANDVKQTALFKPEAPMIPLAAISHMDPGTTADDKRYRYTFQDEATGKFVTPDVTGLPLNASRTYAVYQERGVGGAPLSAPEKGTDVTVTYLGREDITVRGVAYRQACKVDVATNGKLRQYRATAWLAPQHGIVKVEARSLNKPVSGYLETSGLISAK</sequence>
<comment type="caution">
    <text evidence="1">The sequence shown here is derived from an EMBL/GenBank/DDBJ whole genome shotgun (WGS) entry which is preliminary data.</text>
</comment>
<accession>A0ACD3SMN1</accession>
<evidence type="ECO:0000313" key="2">
    <source>
        <dbReference type="Proteomes" id="UP000004277"/>
    </source>
</evidence>
<organism evidence="1 2">
    <name type="scientific">Imbroritus primus</name>
    <dbReference type="NCBI Taxonomy" id="3058603"/>
    <lineage>
        <taxon>Bacteria</taxon>
        <taxon>Pseudomonadati</taxon>
        <taxon>Pseudomonadota</taxon>
        <taxon>Betaproteobacteria</taxon>
        <taxon>Burkholderiales</taxon>
        <taxon>Burkholderiaceae</taxon>
        <taxon>Imbroritus</taxon>
    </lineage>
</organism>
<gene>
    <name evidence="1" type="ORF">MW7_012925</name>
</gene>